<proteinExistence type="predicted"/>
<gene>
    <name evidence="1" type="ORF">C498_02850</name>
</gene>
<dbReference type="Proteomes" id="UP000011532">
    <property type="component" value="Unassembled WGS sequence"/>
</dbReference>
<name>L9VH80_HALVD</name>
<comment type="caution">
    <text evidence="1">The sequence shown here is derived from an EMBL/GenBank/DDBJ whole genome shotgun (WGS) entry which is preliminary data.</text>
</comment>
<reference evidence="1 2" key="2">
    <citation type="journal article" date="2014" name="PLoS Genet.">
        <title>Phylogenetically driven sequencing of extremely halophilic archaea reveals strategies for static and dynamic osmo-response.</title>
        <authorList>
            <person name="Becker E.A."/>
            <person name="Seitzer P.M."/>
            <person name="Tritt A."/>
            <person name="Larsen D."/>
            <person name="Krusor M."/>
            <person name="Yao A.I."/>
            <person name="Wu D."/>
            <person name="Madern D."/>
            <person name="Eisen J.A."/>
            <person name="Darling A.E."/>
            <person name="Facciotti M.T."/>
        </authorList>
    </citation>
    <scope>NUCLEOTIDE SEQUENCE [LARGE SCALE GENOMIC DNA]</scope>
    <source>
        <strain evidence="2">ATCC 29605 / DSM 3757 / JCM 8879 / NBRC 14742 / NCIMB 2012 / VKM B-1768 / DS2</strain>
    </source>
</reference>
<protein>
    <recommendedName>
        <fullName evidence="3">Small CPxCG-related zinc finger protein</fullName>
    </recommendedName>
</protein>
<dbReference type="PATRIC" id="fig|309800.29.peg.557"/>
<reference evidence="2" key="1">
    <citation type="submission" date="2012-11" db="EMBL/GenBank/DDBJ databases">
        <authorList>
            <person name="Becker E.A."/>
            <person name="Seitzer P."/>
            <person name="Tritt A."/>
            <person name="Larsen D."/>
            <person name="Yao A."/>
            <person name="Wu D."/>
            <person name="Darling A."/>
            <person name="Eisen J.A."/>
            <person name="Facciotti M.T."/>
        </authorList>
    </citation>
    <scope>NUCLEOTIDE SEQUENCE [LARGE SCALE GENOMIC DNA]</scope>
    <source>
        <strain evidence="2">ATCC 29605 / DSM 3757 / JCM 8879 / NBRC 14742 / NCIMB 2012 / VKM B-1768 / DS2</strain>
    </source>
</reference>
<dbReference type="EMBL" id="AOHU01000022">
    <property type="protein sequence ID" value="ELY36421.1"/>
    <property type="molecule type" value="Genomic_DNA"/>
</dbReference>
<evidence type="ECO:0000313" key="2">
    <source>
        <dbReference type="Proteomes" id="UP000011532"/>
    </source>
</evidence>
<evidence type="ECO:0008006" key="3">
    <source>
        <dbReference type="Google" id="ProtNLM"/>
    </source>
</evidence>
<dbReference type="AlphaFoldDB" id="L9VH80"/>
<dbReference type="InterPro" id="IPR055982">
    <property type="entry name" value="DUF7560"/>
</dbReference>
<evidence type="ECO:0000313" key="1">
    <source>
        <dbReference type="EMBL" id="ELY36421.1"/>
    </source>
</evidence>
<organism evidence="1 2">
    <name type="scientific">Haloferax volcanii (strain ATCC 29605 / DSM 3757 / JCM 8879 / NBRC 14742 / NCIMB 2012 / VKM B-1768 / DS2)</name>
    <name type="common">Halobacterium volcanii</name>
    <dbReference type="NCBI Taxonomy" id="309800"/>
    <lineage>
        <taxon>Archaea</taxon>
        <taxon>Methanobacteriati</taxon>
        <taxon>Methanobacteriota</taxon>
        <taxon>Stenosarchaea group</taxon>
        <taxon>Halobacteria</taxon>
        <taxon>Halobacteriales</taxon>
        <taxon>Haloferacaceae</taxon>
        <taxon>Haloferax</taxon>
    </lineage>
</organism>
<dbReference type="Pfam" id="PF24441">
    <property type="entry name" value="DUF7560"/>
    <property type="match status" value="1"/>
</dbReference>
<accession>L9VH80</accession>
<sequence>MIAVPGQFVFDCPVCSVEVCVDAGIRERILDDGCVLCASPVETDAFDPHPRKS</sequence>